<dbReference type="EMBL" id="GL378345">
    <property type="protein sequence ID" value="EFJ47297.1"/>
    <property type="molecule type" value="Genomic_DNA"/>
</dbReference>
<dbReference type="GeneID" id="9615570"/>
<dbReference type="PANTHER" id="PTHR43464">
    <property type="entry name" value="METHYLTRANSFERASE"/>
    <property type="match status" value="1"/>
</dbReference>
<accession>D8TYY2</accession>
<feature type="non-terminal residue" evidence="6">
    <location>
        <position position="1"/>
    </location>
</feature>
<gene>
    <name evidence="6" type="ORF">VOLCADRAFT_92038</name>
</gene>
<dbReference type="InParanoid" id="D8TYY2"/>
<feature type="region of interest" description="Disordered" evidence="5">
    <location>
        <begin position="1"/>
        <end position="128"/>
    </location>
</feature>
<feature type="region of interest" description="Disordered" evidence="5">
    <location>
        <begin position="282"/>
        <end position="308"/>
    </location>
</feature>
<dbReference type="OrthoDB" id="3265906at2759"/>
<feature type="compositionally biased region" description="Gly residues" evidence="5">
    <location>
        <begin position="288"/>
        <end position="298"/>
    </location>
</feature>
<dbReference type="RefSeq" id="XP_002951486.1">
    <property type="nucleotide sequence ID" value="XM_002951440.1"/>
</dbReference>
<dbReference type="InterPro" id="IPR029063">
    <property type="entry name" value="SAM-dependent_MTases_sf"/>
</dbReference>
<protein>
    <submittedName>
        <fullName evidence="6">Uncharacterized protein</fullName>
    </submittedName>
</protein>
<evidence type="ECO:0000313" key="6">
    <source>
        <dbReference type="EMBL" id="EFJ47297.1"/>
    </source>
</evidence>
<dbReference type="PANTHER" id="PTHR43464:SF19">
    <property type="entry name" value="UBIQUINONE BIOSYNTHESIS O-METHYLTRANSFERASE, MITOCHONDRIAL"/>
    <property type="match status" value="1"/>
</dbReference>
<evidence type="ECO:0000256" key="1">
    <source>
        <dbReference type="ARBA" id="ARBA00022603"/>
    </source>
</evidence>
<evidence type="ECO:0000313" key="7">
    <source>
        <dbReference type="Proteomes" id="UP000001058"/>
    </source>
</evidence>
<feature type="compositionally biased region" description="Low complexity" evidence="5">
    <location>
        <begin position="74"/>
        <end position="102"/>
    </location>
</feature>
<dbReference type="Pfam" id="PF13489">
    <property type="entry name" value="Methyltransf_23"/>
    <property type="match status" value="1"/>
</dbReference>
<keyword evidence="3" id="KW-0831">Ubiquinone biosynthesis</keyword>
<dbReference type="STRING" id="3068.D8TYY2"/>
<dbReference type="eggNOG" id="KOG1270">
    <property type="taxonomic scope" value="Eukaryota"/>
</dbReference>
<dbReference type="AlphaFoldDB" id="D8TYY2"/>
<name>D8TYY2_VOLCA</name>
<reference evidence="6 7" key="1">
    <citation type="journal article" date="2010" name="Science">
        <title>Genomic analysis of organismal complexity in the multicellular green alga Volvox carteri.</title>
        <authorList>
            <person name="Prochnik S.E."/>
            <person name="Umen J."/>
            <person name="Nedelcu A.M."/>
            <person name="Hallmann A."/>
            <person name="Miller S.M."/>
            <person name="Nishii I."/>
            <person name="Ferris P."/>
            <person name="Kuo A."/>
            <person name="Mitros T."/>
            <person name="Fritz-Laylin L.K."/>
            <person name="Hellsten U."/>
            <person name="Chapman J."/>
            <person name="Simakov O."/>
            <person name="Rensing S.A."/>
            <person name="Terry A."/>
            <person name="Pangilinan J."/>
            <person name="Kapitonov V."/>
            <person name="Jurka J."/>
            <person name="Salamov A."/>
            <person name="Shapiro H."/>
            <person name="Schmutz J."/>
            <person name="Grimwood J."/>
            <person name="Lindquist E."/>
            <person name="Lucas S."/>
            <person name="Grigoriev I.V."/>
            <person name="Schmitt R."/>
            <person name="Kirk D."/>
            <person name="Rokhsar D.S."/>
        </authorList>
    </citation>
    <scope>NUCLEOTIDE SEQUENCE [LARGE SCALE GENOMIC DNA]</scope>
    <source>
        <strain evidence="7">f. Nagariensis / Eve</strain>
    </source>
</reference>
<evidence type="ECO:0000256" key="3">
    <source>
        <dbReference type="ARBA" id="ARBA00022688"/>
    </source>
</evidence>
<dbReference type="KEGG" id="vcn:VOLCADRAFT_92038"/>
<evidence type="ECO:0000256" key="4">
    <source>
        <dbReference type="ARBA" id="ARBA00022691"/>
    </source>
</evidence>
<sequence length="403" mass="41260">LQPPWCSPTRLTGLLPATSSTAPAATSTGPATSTRSATTVTSTCSLPNPSSPSPSPFATFVTIPEPVFYPPDEASGPNSSSTSSAAVGNSTSSTSGTSSNNGSEEKANTGGSRGSGGTTTGARGASIDPREASKFAALAASWWRSSDGPFAPLHALNPVRVRFIRQSLASLMGLELETSEPLKGLRVLDVGCGGGILSEALARLGAEVHGIDVTRENVEVAGMHVRADPRVAARVRYDVISAEDLAASGTALYDVVIASEVLEHVNRPHELLPVLTSLLSGPTAPHTGPGGSAAGGSESGIPDTVRSGARSASGGALIVSTLNRTPSSFAVAIAGAEYLTGLVPKGTHHWRKFITPEELAVMAAYIAMDPTAPPPTQAAERCVAAVPRWSEGPLDKNWLFPSH</sequence>
<dbReference type="SUPFAM" id="SSF53335">
    <property type="entry name" value="S-adenosyl-L-methionine-dependent methyltransferases"/>
    <property type="match status" value="1"/>
</dbReference>
<dbReference type="GO" id="GO:0032259">
    <property type="term" value="P:methylation"/>
    <property type="evidence" value="ECO:0007669"/>
    <property type="project" value="UniProtKB-KW"/>
</dbReference>
<dbReference type="FunCoup" id="D8TYY2">
    <property type="interactions" value="1369"/>
</dbReference>
<organism evidence="7">
    <name type="scientific">Volvox carteri f. nagariensis</name>
    <dbReference type="NCBI Taxonomy" id="3068"/>
    <lineage>
        <taxon>Eukaryota</taxon>
        <taxon>Viridiplantae</taxon>
        <taxon>Chlorophyta</taxon>
        <taxon>core chlorophytes</taxon>
        <taxon>Chlorophyceae</taxon>
        <taxon>CS clade</taxon>
        <taxon>Chlamydomonadales</taxon>
        <taxon>Volvocaceae</taxon>
        <taxon>Volvox</taxon>
    </lineage>
</organism>
<keyword evidence="7" id="KW-1185">Reference proteome</keyword>
<dbReference type="InterPro" id="IPR010233">
    <property type="entry name" value="UbiG_MeTrfase"/>
</dbReference>
<dbReference type="CDD" id="cd02440">
    <property type="entry name" value="AdoMet_MTases"/>
    <property type="match status" value="1"/>
</dbReference>
<dbReference type="Proteomes" id="UP000001058">
    <property type="component" value="Unassembled WGS sequence"/>
</dbReference>
<keyword evidence="2" id="KW-0808">Transferase</keyword>
<keyword evidence="1" id="KW-0489">Methyltransferase</keyword>
<evidence type="ECO:0000256" key="5">
    <source>
        <dbReference type="SAM" id="MobiDB-lite"/>
    </source>
</evidence>
<dbReference type="GO" id="GO:0010420">
    <property type="term" value="F:polyprenyldihydroxybenzoate methyltransferase activity"/>
    <property type="evidence" value="ECO:0007669"/>
    <property type="project" value="InterPro"/>
</dbReference>
<dbReference type="Gene3D" id="3.40.50.150">
    <property type="entry name" value="Vaccinia Virus protein VP39"/>
    <property type="match status" value="1"/>
</dbReference>
<evidence type="ECO:0000256" key="2">
    <source>
        <dbReference type="ARBA" id="ARBA00022679"/>
    </source>
</evidence>
<proteinExistence type="predicted"/>
<dbReference type="GO" id="GO:0061542">
    <property type="term" value="F:3-demethylubiquinol 3-O-methyltransferase activity"/>
    <property type="evidence" value="ECO:0007669"/>
    <property type="project" value="InterPro"/>
</dbReference>
<feature type="compositionally biased region" description="Low complexity" evidence="5">
    <location>
        <begin position="16"/>
        <end position="48"/>
    </location>
</feature>
<dbReference type="NCBIfam" id="TIGR01983">
    <property type="entry name" value="UbiG"/>
    <property type="match status" value="1"/>
</dbReference>
<keyword evidence="4" id="KW-0949">S-adenosyl-L-methionine</keyword>